<dbReference type="Gene3D" id="3.40.1350.10">
    <property type="match status" value="1"/>
</dbReference>
<dbReference type="InterPro" id="IPR011856">
    <property type="entry name" value="tRNA_endonuc-like_dom_sf"/>
</dbReference>
<dbReference type="PANTHER" id="PTHR34039:SF1">
    <property type="entry name" value="UPF0102 PROTEIN YRAN"/>
    <property type="match status" value="1"/>
</dbReference>
<evidence type="ECO:0000256" key="2">
    <source>
        <dbReference type="HAMAP-Rule" id="MF_00048"/>
    </source>
</evidence>
<reference evidence="3 4" key="1">
    <citation type="submission" date="2018-04" db="EMBL/GenBank/DDBJ databases">
        <title>The genome sequence of Caulobacter sp. 744.</title>
        <authorList>
            <person name="Gao J."/>
            <person name="Sun J."/>
        </authorList>
    </citation>
    <scope>NUCLEOTIDE SEQUENCE [LARGE SCALE GENOMIC DNA]</scope>
    <source>
        <strain evidence="3 4">774</strain>
    </source>
</reference>
<proteinExistence type="inferred from homology"/>
<name>A0A2T9K9Z8_9CAUL</name>
<accession>A0A2T9K9Z8</accession>
<dbReference type="Proteomes" id="UP000245073">
    <property type="component" value="Unassembled WGS sequence"/>
</dbReference>
<dbReference type="PANTHER" id="PTHR34039">
    <property type="entry name" value="UPF0102 PROTEIN YRAN"/>
    <property type="match status" value="1"/>
</dbReference>
<dbReference type="InterPro" id="IPR011335">
    <property type="entry name" value="Restrct_endonuc-II-like"/>
</dbReference>
<dbReference type="HAMAP" id="MF_00048">
    <property type="entry name" value="UPF0102"/>
    <property type="match status" value="1"/>
</dbReference>
<evidence type="ECO:0000313" key="4">
    <source>
        <dbReference type="Proteomes" id="UP000245073"/>
    </source>
</evidence>
<sequence>MTAPPLREVRKVRGAAARRSGRRAEAWAAAWLMMRGYRVLGFRLATRAGEIDILAQRGRVLIVVEVKSRTSLEAALEAVSFEQRMRLRRAGALAAASRAGLKGMAVRLDLLAMTPGRLPRHVPDAWPGDDRGDGRSWA</sequence>
<dbReference type="SUPFAM" id="SSF52980">
    <property type="entry name" value="Restriction endonuclease-like"/>
    <property type="match status" value="1"/>
</dbReference>
<evidence type="ECO:0000256" key="1">
    <source>
        <dbReference type="ARBA" id="ARBA00006738"/>
    </source>
</evidence>
<protein>
    <recommendedName>
        <fullName evidence="2">UPF0102 protein DDF67_05415</fullName>
    </recommendedName>
</protein>
<dbReference type="OrthoDB" id="9812968at2"/>
<comment type="similarity">
    <text evidence="1 2">Belongs to the UPF0102 family.</text>
</comment>
<organism evidence="3 4">
    <name type="scientific">Caulobacter endophyticus</name>
    <dbReference type="NCBI Taxonomy" id="2172652"/>
    <lineage>
        <taxon>Bacteria</taxon>
        <taxon>Pseudomonadati</taxon>
        <taxon>Pseudomonadota</taxon>
        <taxon>Alphaproteobacteria</taxon>
        <taxon>Caulobacterales</taxon>
        <taxon>Caulobacteraceae</taxon>
        <taxon>Caulobacter</taxon>
    </lineage>
</organism>
<dbReference type="Pfam" id="PF02021">
    <property type="entry name" value="UPF0102"/>
    <property type="match status" value="1"/>
</dbReference>
<dbReference type="EMBL" id="QDKQ01000025">
    <property type="protein sequence ID" value="PVM92699.1"/>
    <property type="molecule type" value="Genomic_DNA"/>
</dbReference>
<dbReference type="InterPro" id="IPR003509">
    <property type="entry name" value="UPF0102_YraN-like"/>
</dbReference>
<comment type="caution">
    <text evidence="3">The sequence shown here is derived from an EMBL/GenBank/DDBJ whole genome shotgun (WGS) entry which is preliminary data.</text>
</comment>
<dbReference type="AlphaFoldDB" id="A0A2T9K9Z8"/>
<dbReference type="GO" id="GO:0003676">
    <property type="term" value="F:nucleic acid binding"/>
    <property type="evidence" value="ECO:0007669"/>
    <property type="project" value="InterPro"/>
</dbReference>
<gene>
    <name evidence="3" type="ORF">DDF67_05415</name>
</gene>
<dbReference type="RefSeq" id="WP_109099917.1">
    <property type="nucleotide sequence ID" value="NZ_QDKQ01000025.1"/>
</dbReference>
<keyword evidence="4" id="KW-1185">Reference proteome</keyword>
<dbReference type="NCBIfam" id="NF009151">
    <property type="entry name" value="PRK12497.1-5"/>
    <property type="match status" value="1"/>
</dbReference>
<evidence type="ECO:0000313" key="3">
    <source>
        <dbReference type="EMBL" id="PVM92699.1"/>
    </source>
</evidence>